<dbReference type="PROSITE" id="PS50969">
    <property type="entry name" value="FCP1"/>
    <property type="match status" value="1"/>
</dbReference>
<organism evidence="3 4">
    <name type="scientific">Collybiopsis confluens</name>
    <dbReference type="NCBI Taxonomy" id="2823264"/>
    <lineage>
        <taxon>Eukaryota</taxon>
        <taxon>Fungi</taxon>
        <taxon>Dikarya</taxon>
        <taxon>Basidiomycota</taxon>
        <taxon>Agaricomycotina</taxon>
        <taxon>Agaricomycetes</taxon>
        <taxon>Agaricomycetidae</taxon>
        <taxon>Agaricales</taxon>
        <taxon>Marasmiineae</taxon>
        <taxon>Omphalotaceae</taxon>
        <taxon>Collybiopsis</taxon>
    </lineage>
</organism>
<dbReference type="EMBL" id="JAACJN010000031">
    <property type="protein sequence ID" value="KAF5387568.1"/>
    <property type="molecule type" value="Genomic_DNA"/>
</dbReference>
<dbReference type="InterPro" id="IPR051658">
    <property type="entry name" value="UBLCP1"/>
</dbReference>
<reference evidence="3 4" key="1">
    <citation type="journal article" date="2020" name="ISME J.">
        <title>Uncovering the hidden diversity of litter-decomposition mechanisms in mushroom-forming fungi.</title>
        <authorList>
            <person name="Floudas D."/>
            <person name="Bentzer J."/>
            <person name="Ahren D."/>
            <person name="Johansson T."/>
            <person name="Persson P."/>
            <person name="Tunlid A."/>
        </authorList>
    </citation>
    <scope>NUCLEOTIDE SEQUENCE [LARGE SCALE GENOMIC DNA]</scope>
    <source>
        <strain evidence="3 4">CBS 406.79</strain>
    </source>
</reference>
<feature type="compositionally biased region" description="Basic and acidic residues" evidence="1">
    <location>
        <begin position="12"/>
        <end position="23"/>
    </location>
</feature>
<dbReference type="InterPro" id="IPR036412">
    <property type="entry name" value="HAD-like_sf"/>
</dbReference>
<keyword evidence="4" id="KW-1185">Reference proteome</keyword>
<dbReference type="AlphaFoldDB" id="A0A8H5HQ82"/>
<evidence type="ECO:0000313" key="4">
    <source>
        <dbReference type="Proteomes" id="UP000518752"/>
    </source>
</evidence>
<dbReference type="SUPFAM" id="SSF56784">
    <property type="entry name" value="HAD-like"/>
    <property type="match status" value="1"/>
</dbReference>
<proteinExistence type="predicted"/>
<comment type="caution">
    <text evidence="3">The sequence shown here is derived from an EMBL/GenBank/DDBJ whole genome shotgun (WGS) entry which is preliminary data.</text>
</comment>
<feature type="region of interest" description="Disordered" evidence="1">
    <location>
        <begin position="1"/>
        <end position="25"/>
    </location>
</feature>
<dbReference type="SMART" id="SM00577">
    <property type="entry name" value="CPDc"/>
    <property type="match status" value="1"/>
</dbReference>
<dbReference type="GO" id="GO:0005634">
    <property type="term" value="C:nucleus"/>
    <property type="evidence" value="ECO:0007669"/>
    <property type="project" value="TreeGrafter"/>
</dbReference>
<dbReference type="OrthoDB" id="1711508at2759"/>
<evidence type="ECO:0000256" key="1">
    <source>
        <dbReference type="SAM" id="MobiDB-lite"/>
    </source>
</evidence>
<dbReference type="Gene3D" id="3.10.20.90">
    <property type="entry name" value="Phosphatidylinositol 3-kinase Catalytic Subunit, Chain A, domain 1"/>
    <property type="match status" value="1"/>
</dbReference>
<dbReference type="Pfam" id="PF03031">
    <property type="entry name" value="NIF"/>
    <property type="match status" value="1"/>
</dbReference>
<dbReference type="GO" id="GO:0004722">
    <property type="term" value="F:protein serine/threonine phosphatase activity"/>
    <property type="evidence" value="ECO:0007669"/>
    <property type="project" value="TreeGrafter"/>
</dbReference>
<sequence length="356" mass="40632">MEITLHPSTDQSDAHNDPIHDENEILSTEAARITTEFSNVTRTTERWVNLQFTWAGKPFSLDVADSDRVYDLKAALHDLTKADLKLVPGKKFTLLGTPEGNEMKDPSKLENLPDVINDFDVDVAKDPAARAKYQTDQRNIRKVKEMTEKLNINIIHPLREGKKLAVLDIDYTILDTKPLTSGSLPPAECARPGLHEFLEAIYPYYDSFAYAHTLRSQTSWVWLETKLVELEMIGANRNYQISFGDDTRTSMFTVFTERDGKPWQHHVKALQIVWNHFPQLSAKNTIHVDDLGRNFALNPQSGLKIHAFKNAHTPEAQADRELSKLKRYMLHIAPLGDLRSLTHSDWKTVVRNLPRS</sequence>
<dbReference type="Proteomes" id="UP000518752">
    <property type="component" value="Unassembled WGS sequence"/>
</dbReference>
<evidence type="ECO:0000313" key="3">
    <source>
        <dbReference type="EMBL" id="KAF5387568.1"/>
    </source>
</evidence>
<dbReference type="InterPro" id="IPR023214">
    <property type="entry name" value="HAD_sf"/>
</dbReference>
<name>A0A8H5HQ82_9AGAR</name>
<dbReference type="InterPro" id="IPR004274">
    <property type="entry name" value="FCP1_dom"/>
</dbReference>
<dbReference type="PANTHER" id="PTHR48493:SF1">
    <property type="entry name" value="UBIQUITIN-LIKE DOMAIN-CONTAINING CTD PHOSPHATASE 1"/>
    <property type="match status" value="1"/>
</dbReference>
<feature type="compositionally biased region" description="Polar residues" evidence="1">
    <location>
        <begin position="1"/>
        <end position="11"/>
    </location>
</feature>
<dbReference type="GO" id="GO:0090364">
    <property type="term" value="P:regulation of proteasome assembly"/>
    <property type="evidence" value="ECO:0007669"/>
    <property type="project" value="InterPro"/>
</dbReference>
<protein>
    <recommendedName>
        <fullName evidence="2">FCP1 homology domain-containing protein</fullName>
    </recommendedName>
</protein>
<feature type="domain" description="FCP1 homology" evidence="2">
    <location>
        <begin position="158"/>
        <end position="332"/>
    </location>
</feature>
<accession>A0A8H5HQ82</accession>
<dbReference type="Gene3D" id="3.40.50.1000">
    <property type="entry name" value="HAD superfamily/HAD-like"/>
    <property type="match status" value="1"/>
</dbReference>
<gene>
    <name evidence="3" type="ORF">D9757_006525</name>
</gene>
<dbReference type="PANTHER" id="PTHR48493">
    <property type="entry name" value="UBIQUITIN-LIKE DOMAIN-CONTAINING CTD PHOSPHATASE 1"/>
    <property type="match status" value="1"/>
</dbReference>
<evidence type="ECO:0000259" key="2">
    <source>
        <dbReference type="PROSITE" id="PS50969"/>
    </source>
</evidence>